<name>A0A3L7ZSI3_PARDI</name>
<gene>
    <name evidence="1" type="ORF">D7V78_02985</name>
    <name evidence="2" type="ORF">E5342_13235</name>
</gene>
<accession>A0A3L7ZSI3</accession>
<dbReference type="RefSeq" id="WP_121734933.1">
    <property type="nucleotide sequence ID" value="NZ_QXXG01000019.1"/>
</dbReference>
<dbReference type="AlphaFoldDB" id="A0A3L7ZSI3"/>
<evidence type="ECO:0000313" key="3">
    <source>
        <dbReference type="Proteomes" id="UP000278164"/>
    </source>
</evidence>
<dbReference type="NCBIfam" id="TIGR01784">
    <property type="entry name" value="T_den_put_tspse"/>
    <property type="match status" value="1"/>
</dbReference>
<evidence type="ECO:0000313" key="1">
    <source>
        <dbReference type="EMBL" id="RLT74824.1"/>
    </source>
</evidence>
<reference evidence="1 3" key="1">
    <citation type="submission" date="2018-09" db="EMBL/GenBank/DDBJ databases">
        <title>Murine metabolic-syndrome-specific gut microbial biobank.</title>
        <authorList>
            <person name="Liu C."/>
        </authorList>
    </citation>
    <scope>NUCLEOTIDE SEQUENCE [LARGE SCALE GENOMIC DNA]</scope>
    <source>
        <strain evidence="1 3">8-P5</strain>
    </source>
</reference>
<comment type="caution">
    <text evidence="1">The sequence shown here is derived from an EMBL/GenBank/DDBJ whole genome shotgun (WGS) entry which is preliminary data.</text>
</comment>
<sequence>MGKFVNPFTDLGFKIIFGQPASKPFLITLLNELLAGEHRIEDLEFLDKEDHAEHVRDKGIIYDLYCRTSTGEYIIVEMQNRKHPNFLDRTLYYMCRAVSRQVESPVSVSVPGLDTGEEGMEIREPSASYGTDYKLSVVYGVFFMNFKEPDLPDRFRVDAGILDMESHETLNPRFRQIYLQFPYFTKELDECETLLERLFYALKNMEHWIRMPDTLKEQVFAHLSRLAAVANLSPENRLAYDRAVDRYNVNRLAEEGFLREVEEAKEKAIAEAVAEAVAKAVAKAKVEAEAKGMKDGLEKGMEKGMEEARLEMARQLKLNGVPTDIIARSSGLPTEEIERL</sequence>
<dbReference type="OrthoDB" id="9803508at2"/>
<proteinExistence type="predicted"/>
<organism evidence="1 3">
    <name type="scientific">Parabacteroides distasonis</name>
    <dbReference type="NCBI Taxonomy" id="823"/>
    <lineage>
        <taxon>Bacteria</taxon>
        <taxon>Pseudomonadati</taxon>
        <taxon>Bacteroidota</taxon>
        <taxon>Bacteroidia</taxon>
        <taxon>Bacteroidales</taxon>
        <taxon>Tannerellaceae</taxon>
        <taxon>Parabacteroides</taxon>
    </lineage>
</organism>
<dbReference type="Proteomes" id="UP000278164">
    <property type="component" value="Unassembled WGS sequence"/>
</dbReference>
<dbReference type="EMBL" id="SRYM01000041">
    <property type="protein sequence ID" value="TGY55961.1"/>
    <property type="molecule type" value="Genomic_DNA"/>
</dbReference>
<dbReference type="Pfam" id="PF12784">
    <property type="entry name" value="PDDEXK_2"/>
    <property type="match status" value="2"/>
</dbReference>
<dbReference type="Proteomes" id="UP000310032">
    <property type="component" value="Unassembled WGS sequence"/>
</dbReference>
<dbReference type="EMBL" id="RAYI01000003">
    <property type="protein sequence ID" value="RLT74824.1"/>
    <property type="molecule type" value="Genomic_DNA"/>
</dbReference>
<dbReference type="PANTHER" id="PTHR41317:SF1">
    <property type="entry name" value="PD-(D_E)XK NUCLEASE FAMILY TRANSPOSASE"/>
    <property type="match status" value="1"/>
</dbReference>
<protein>
    <submittedName>
        <fullName evidence="1">Rpn family recombination-promoting nuclease/putative transposase</fullName>
    </submittedName>
</protein>
<dbReference type="PANTHER" id="PTHR41317">
    <property type="entry name" value="PD-(D_E)XK NUCLEASE FAMILY TRANSPOSASE"/>
    <property type="match status" value="1"/>
</dbReference>
<reference evidence="2 4" key="2">
    <citation type="submission" date="2019-04" db="EMBL/GenBank/DDBJ databases">
        <title>Microbes associate with the intestines of laboratory mice.</title>
        <authorList>
            <person name="Navarre W."/>
            <person name="Wong E."/>
            <person name="Huang K."/>
            <person name="Tropini C."/>
            <person name="Ng K."/>
            <person name="Yu B."/>
        </authorList>
    </citation>
    <scope>NUCLEOTIDE SEQUENCE [LARGE SCALE GENOMIC DNA]</scope>
    <source>
        <strain evidence="2 4">NM39_I3</strain>
    </source>
</reference>
<evidence type="ECO:0000313" key="4">
    <source>
        <dbReference type="Proteomes" id="UP000310032"/>
    </source>
</evidence>
<dbReference type="InterPro" id="IPR010106">
    <property type="entry name" value="RpnA"/>
</dbReference>
<evidence type="ECO:0000313" key="2">
    <source>
        <dbReference type="EMBL" id="TGY55961.1"/>
    </source>
</evidence>